<evidence type="ECO:0000313" key="2">
    <source>
        <dbReference type="EMBL" id="MDC8785303.1"/>
    </source>
</evidence>
<reference evidence="2 3" key="1">
    <citation type="submission" date="2022-10" db="EMBL/GenBank/DDBJ databases">
        <title>paucibacter sp. hw8 Genome sequencing.</title>
        <authorList>
            <person name="Park S."/>
        </authorList>
    </citation>
    <scope>NUCLEOTIDE SEQUENCE [LARGE SCALE GENOMIC DNA]</scope>
    <source>
        <strain evidence="3">hw8</strain>
    </source>
</reference>
<sequence>MNHAGFYELLTGHFADGRALDSVSERNHLALSIADHIGRLLNSRQGALRTAPDYGLPDSNLIYANQPAARELLRDAIAQTILRHEPRVAAVQVKVNIAASADFHHVYHISCQLKKGRVPVELEGWVRDDGQLHLQPRSADANTWSGDHA</sequence>
<keyword evidence="3" id="KW-1185">Reference proteome</keyword>
<evidence type="ECO:0000259" key="1">
    <source>
        <dbReference type="Pfam" id="PF04965"/>
    </source>
</evidence>
<name>A0ABT5KSI6_9BURK</name>
<proteinExistence type="predicted"/>
<dbReference type="NCBIfam" id="TIGR03357">
    <property type="entry name" value="VI_zyme"/>
    <property type="match status" value="1"/>
</dbReference>
<protein>
    <submittedName>
        <fullName evidence="2">Type VI secretion system baseplate subunit TssE</fullName>
    </submittedName>
</protein>
<dbReference type="RefSeq" id="WP_273596406.1">
    <property type="nucleotide sequence ID" value="NZ_JAQQXS010000006.1"/>
</dbReference>
<dbReference type="Pfam" id="PF04965">
    <property type="entry name" value="GPW_gp25"/>
    <property type="match status" value="1"/>
</dbReference>
<dbReference type="InterPro" id="IPR007048">
    <property type="entry name" value="IraD/Gp25-like"/>
</dbReference>
<dbReference type="SUPFAM" id="SSF160719">
    <property type="entry name" value="gpW/gp25-like"/>
    <property type="match status" value="1"/>
</dbReference>
<dbReference type="EMBL" id="JAQQXS010000006">
    <property type="protein sequence ID" value="MDC8785303.1"/>
    <property type="molecule type" value="Genomic_DNA"/>
</dbReference>
<dbReference type="InterPro" id="IPR017737">
    <property type="entry name" value="TssE1-like"/>
</dbReference>
<gene>
    <name evidence="2" type="primary">tssE</name>
    <name evidence="2" type="ORF">PRZ01_08890</name>
</gene>
<organism evidence="2 3">
    <name type="scientific">Roseateles koreensis</name>
    <dbReference type="NCBI Taxonomy" id="2987526"/>
    <lineage>
        <taxon>Bacteria</taxon>
        <taxon>Pseudomonadati</taxon>
        <taxon>Pseudomonadota</taxon>
        <taxon>Betaproteobacteria</taxon>
        <taxon>Burkholderiales</taxon>
        <taxon>Sphaerotilaceae</taxon>
        <taxon>Roseateles</taxon>
    </lineage>
</organism>
<dbReference type="Proteomes" id="UP001219862">
    <property type="component" value="Unassembled WGS sequence"/>
</dbReference>
<accession>A0ABT5KSI6</accession>
<evidence type="ECO:0000313" key="3">
    <source>
        <dbReference type="Proteomes" id="UP001219862"/>
    </source>
</evidence>
<feature type="domain" description="IraD/Gp25-like" evidence="1">
    <location>
        <begin position="29"/>
        <end position="104"/>
    </location>
</feature>
<comment type="caution">
    <text evidence="2">The sequence shown here is derived from an EMBL/GenBank/DDBJ whole genome shotgun (WGS) entry which is preliminary data.</text>
</comment>
<dbReference type="Gene3D" id="3.10.450.40">
    <property type="match status" value="1"/>
</dbReference>